<comment type="caution">
    <text evidence="7">The sequence shown here is derived from an EMBL/GenBank/DDBJ whole genome shotgun (WGS) entry which is preliminary data.</text>
</comment>
<feature type="domain" description="Thiamine pyrophosphate enzyme central" evidence="4">
    <location>
        <begin position="194"/>
        <end position="325"/>
    </location>
</feature>
<accession>A0ABS7PF25</accession>
<dbReference type="Gene3D" id="3.40.50.970">
    <property type="match status" value="2"/>
</dbReference>
<dbReference type="Pfam" id="PF02775">
    <property type="entry name" value="TPP_enzyme_C"/>
    <property type="match status" value="1"/>
</dbReference>
<evidence type="ECO:0000256" key="2">
    <source>
        <dbReference type="ARBA" id="ARBA00023052"/>
    </source>
</evidence>
<dbReference type="InterPro" id="IPR011766">
    <property type="entry name" value="TPP_enzyme_TPP-bd"/>
</dbReference>
<dbReference type="Pfam" id="PF02776">
    <property type="entry name" value="TPP_enzyme_N"/>
    <property type="match status" value="1"/>
</dbReference>
<organism evidence="7 8">
    <name type="scientific">Alteriqipengyuania abyssalis</name>
    <dbReference type="NCBI Taxonomy" id="2860200"/>
    <lineage>
        <taxon>Bacteria</taxon>
        <taxon>Pseudomonadati</taxon>
        <taxon>Pseudomonadota</taxon>
        <taxon>Alphaproteobacteria</taxon>
        <taxon>Sphingomonadales</taxon>
        <taxon>Erythrobacteraceae</taxon>
        <taxon>Alteriqipengyuania</taxon>
    </lineage>
</organism>
<dbReference type="GO" id="GO:0003984">
    <property type="term" value="F:acetolactate synthase activity"/>
    <property type="evidence" value="ECO:0007669"/>
    <property type="project" value="UniProtKB-EC"/>
</dbReference>
<dbReference type="RefSeq" id="WP_222824815.1">
    <property type="nucleotide sequence ID" value="NZ_JAHWXP010000002.1"/>
</dbReference>
<proteinExistence type="inferred from homology"/>
<evidence type="ECO:0000313" key="8">
    <source>
        <dbReference type="Proteomes" id="UP000759298"/>
    </source>
</evidence>
<dbReference type="PROSITE" id="PS00187">
    <property type="entry name" value="TPP_ENZYMES"/>
    <property type="match status" value="1"/>
</dbReference>
<reference evidence="7 8" key="1">
    <citation type="submission" date="2021-07" db="EMBL/GenBank/DDBJ databases">
        <title>Alteriqipengyuania abyssalis NZ-12B nov, sp.nov isolated from deep sea sponge in pacific ocean.</title>
        <authorList>
            <person name="Tareen S."/>
            <person name="Wink J."/>
        </authorList>
    </citation>
    <scope>NUCLEOTIDE SEQUENCE [LARGE SCALE GENOMIC DNA]</scope>
    <source>
        <strain evidence="7 8">NZ-12B</strain>
    </source>
</reference>
<evidence type="ECO:0000259" key="5">
    <source>
        <dbReference type="Pfam" id="PF02775"/>
    </source>
</evidence>
<evidence type="ECO:0000259" key="4">
    <source>
        <dbReference type="Pfam" id="PF00205"/>
    </source>
</evidence>
<dbReference type="InterPro" id="IPR029061">
    <property type="entry name" value="THDP-binding"/>
</dbReference>
<dbReference type="InterPro" id="IPR045229">
    <property type="entry name" value="TPP_enz"/>
</dbReference>
<dbReference type="Gene3D" id="3.40.50.1220">
    <property type="entry name" value="TPP-binding domain"/>
    <property type="match status" value="1"/>
</dbReference>
<keyword evidence="2 3" id="KW-0786">Thiamine pyrophosphate</keyword>
<keyword evidence="8" id="KW-1185">Reference proteome</keyword>
<protein>
    <submittedName>
        <fullName evidence="7">Acetolactate synthase large subunit</fullName>
        <ecNumber evidence="7">2.2.1.6</ecNumber>
    </submittedName>
</protein>
<dbReference type="Pfam" id="PF00205">
    <property type="entry name" value="TPP_enzyme_M"/>
    <property type="match status" value="1"/>
</dbReference>
<evidence type="ECO:0000313" key="7">
    <source>
        <dbReference type="EMBL" id="MBY8337287.1"/>
    </source>
</evidence>
<evidence type="ECO:0000256" key="1">
    <source>
        <dbReference type="ARBA" id="ARBA00007812"/>
    </source>
</evidence>
<name>A0ABS7PF25_9SPHN</name>
<dbReference type="InterPro" id="IPR012000">
    <property type="entry name" value="Thiamin_PyroP_enz_cen_dom"/>
</dbReference>
<dbReference type="InterPro" id="IPR029035">
    <property type="entry name" value="DHS-like_NAD/FAD-binding_dom"/>
</dbReference>
<dbReference type="EC" id="2.2.1.6" evidence="7"/>
<dbReference type="InterPro" id="IPR012001">
    <property type="entry name" value="Thiamin_PyroP_enz_TPP-bd_dom"/>
</dbReference>
<dbReference type="InterPro" id="IPR000399">
    <property type="entry name" value="TPP-bd_CS"/>
</dbReference>
<sequence length="553" mass="60410">MAEGQAIKTSDLFVQCLEAEGVEYVFGVPGEENLDLLDSLSRSDIRLVLTRHEQGAGFMAATYGRLTGKAAVCLTTLGPGATNALTAVAYAQLGGMPMLTVTGQKPIKHSKQGRFQILDVVAMMNPVTKFAHQLASGETLPARVREAVRLAEEERPGATHLELPEDIAAEEAIAAPLKASVARRPSAEPKAVRIAVEAVEAAKKPLLVIGAGANRNMASKMLGEFVDKTGIPFVTTQMGKGVLDEKRPLFLGCAALSSGDFVHRAIEEADCILSIGHDVIEKPPFFMHRDDKRVVIHVSYNTAEVDPVYFPQIEVIGDIANAIWQMKEAITPREDWDAGCMLRYREAEQEHSRELMEDRRFPIFPPFLVAAIRRAMPRDGVICLDNGVYKLWFARNYMAHLPNTILLDNALASMGAGLPSAIATALVHPQRKVLAVCGDGGFMMSGQELETAVRLGVDLTVLILRDDAYGMIRWKQKNMGLADYGLTFGNPDFVDYATSFGAHGHRVESAEHLEQLLAQCRNAGGVHVIDCPVDYSENDSLLNHEIKERSAQL</sequence>
<dbReference type="EMBL" id="JAHWXP010000002">
    <property type="protein sequence ID" value="MBY8337287.1"/>
    <property type="molecule type" value="Genomic_DNA"/>
</dbReference>
<dbReference type="CDD" id="cd07035">
    <property type="entry name" value="TPP_PYR_POX_like"/>
    <property type="match status" value="1"/>
</dbReference>
<gene>
    <name evidence="7" type="ORF">KYN89_09510</name>
</gene>
<feature type="domain" description="Thiamine pyrophosphate enzyme TPP-binding" evidence="5">
    <location>
        <begin position="385"/>
        <end position="531"/>
    </location>
</feature>
<dbReference type="PANTHER" id="PTHR18968:SF129">
    <property type="entry name" value="ACETOLACTATE SYNTHASE"/>
    <property type="match status" value="1"/>
</dbReference>
<evidence type="ECO:0000256" key="3">
    <source>
        <dbReference type="RuleBase" id="RU362132"/>
    </source>
</evidence>
<comment type="similarity">
    <text evidence="1 3">Belongs to the TPP enzyme family.</text>
</comment>
<keyword evidence="7" id="KW-0808">Transferase</keyword>
<feature type="domain" description="Thiamine pyrophosphate enzyme N-terminal TPP-binding" evidence="6">
    <location>
        <begin position="8"/>
        <end position="123"/>
    </location>
</feature>
<dbReference type="NCBIfam" id="NF006187">
    <property type="entry name" value="PRK08322.1"/>
    <property type="match status" value="1"/>
</dbReference>
<dbReference type="SUPFAM" id="SSF52518">
    <property type="entry name" value="Thiamin diphosphate-binding fold (THDP-binding)"/>
    <property type="match status" value="2"/>
</dbReference>
<evidence type="ECO:0000259" key="6">
    <source>
        <dbReference type="Pfam" id="PF02776"/>
    </source>
</evidence>
<dbReference type="SUPFAM" id="SSF52467">
    <property type="entry name" value="DHS-like NAD/FAD-binding domain"/>
    <property type="match status" value="1"/>
</dbReference>
<dbReference type="Proteomes" id="UP000759298">
    <property type="component" value="Unassembled WGS sequence"/>
</dbReference>
<dbReference type="PANTHER" id="PTHR18968">
    <property type="entry name" value="THIAMINE PYROPHOSPHATE ENZYMES"/>
    <property type="match status" value="1"/>
</dbReference>